<evidence type="ECO:0000313" key="1">
    <source>
        <dbReference type="EMBL" id="RPD53912.1"/>
    </source>
</evidence>
<dbReference type="AlphaFoldDB" id="A0A5C2RQK4"/>
<dbReference type="Proteomes" id="UP000313359">
    <property type="component" value="Unassembled WGS sequence"/>
</dbReference>
<dbReference type="EMBL" id="ML122313">
    <property type="protein sequence ID" value="RPD53912.1"/>
    <property type="molecule type" value="Genomic_DNA"/>
</dbReference>
<sequence>MELSIKECNPWMGREVSADALMHVFQAFPSIEVLQVSYEALSDSSRELLKVLSDLEKSNSYIIFSLRTNPLLPCLRVLKIDRFPWQDEDRLSSLLDCLQGRAAHGMQLEELHLKLYGRPEGETERTRM</sequence>
<evidence type="ECO:0008006" key="3">
    <source>
        <dbReference type="Google" id="ProtNLM"/>
    </source>
</evidence>
<keyword evidence="2" id="KW-1185">Reference proteome</keyword>
<proteinExistence type="predicted"/>
<gene>
    <name evidence="1" type="ORF">L227DRAFT_616599</name>
</gene>
<name>A0A5C2RQK4_9APHY</name>
<evidence type="ECO:0000313" key="2">
    <source>
        <dbReference type="Proteomes" id="UP000313359"/>
    </source>
</evidence>
<protein>
    <recommendedName>
        <fullName evidence="3">F-box domain-containing protein</fullName>
    </recommendedName>
</protein>
<organism evidence="1 2">
    <name type="scientific">Lentinus tigrinus ALCF2SS1-6</name>
    <dbReference type="NCBI Taxonomy" id="1328759"/>
    <lineage>
        <taxon>Eukaryota</taxon>
        <taxon>Fungi</taxon>
        <taxon>Dikarya</taxon>
        <taxon>Basidiomycota</taxon>
        <taxon>Agaricomycotina</taxon>
        <taxon>Agaricomycetes</taxon>
        <taxon>Polyporales</taxon>
        <taxon>Polyporaceae</taxon>
        <taxon>Lentinus</taxon>
    </lineage>
</organism>
<accession>A0A5C2RQK4</accession>
<reference evidence="1" key="1">
    <citation type="journal article" date="2018" name="Genome Biol. Evol.">
        <title>Genomics and development of Lentinus tigrinus, a white-rot wood-decaying mushroom with dimorphic fruiting bodies.</title>
        <authorList>
            <person name="Wu B."/>
            <person name="Xu Z."/>
            <person name="Knudson A."/>
            <person name="Carlson A."/>
            <person name="Chen N."/>
            <person name="Kovaka S."/>
            <person name="LaButti K."/>
            <person name="Lipzen A."/>
            <person name="Pennachio C."/>
            <person name="Riley R."/>
            <person name="Schakwitz W."/>
            <person name="Umezawa K."/>
            <person name="Ohm R.A."/>
            <person name="Grigoriev I.V."/>
            <person name="Nagy L.G."/>
            <person name="Gibbons J."/>
            <person name="Hibbett D."/>
        </authorList>
    </citation>
    <scope>NUCLEOTIDE SEQUENCE [LARGE SCALE GENOMIC DNA]</scope>
    <source>
        <strain evidence="1">ALCF2SS1-6</strain>
    </source>
</reference>